<evidence type="ECO:0000256" key="7">
    <source>
        <dbReference type="ARBA" id="ARBA00023033"/>
    </source>
</evidence>
<dbReference type="CDD" id="cd11041">
    <property type="entry name" value="CYP503A1-like"/>
    <property type="match status" value="1"/>
</dbReference>
<proteinExistence type="inferred from homology"/>
<comment type="similarity">
    <text evidence="2 9">Belongs to the cytochrome P450 family.</text>
</comment>
<dbReference type="Gene3D" id="1.10.630.10">
    <property type="entry name" value="Cytochrome P450"/>
    <property type="match status" value="1"/>
</dbReference>
<dbReference type="GO" id="GO:0016705">
    <property type="term" value="F:oxidoreductase activity, acting on paired donors, with incorporation or reduction of molecular oxygen"/>
    <property type="evidence" value="ECO:0007669"/>
    <property type="project" value="InterPro"/>
</dbReference>
<evidence type="ECO:0000256" key="6">
    <source>
        <dbReference type="ARBA" id="ARBA00023004"/>
    </source>
</evidence>
<dbReference type="PROSITE" id="PS00086">
    <property type="entry name" value="CYTOCHROME_P450"/>
    <property type="match status" value="1"/>
</dbReference>
<gene>
    <name evidence="10" type="ORF">CkaCkLH20_08556</name>
</gene>
<feature type="binding site" description="axial binding residue" evidence="8">
    <location>
        <position position="540"/>
    </location>
    <ligand>
        <name>heme</name>
        <dbReference type="ChEBI" id="CHEBI:30413"/>
    </ligand>
    <ligandPart>
        <name>Fe</name>
        <dbReference type="ChEBI" id="CHEBI:18248"/>
    </ligandPart>
</feature>
<comment type="cofactor">
    <cofactor evidence="1 8">
        <name>heme</name>
        <dbReference type="ChEBI" id="CHEBI:30413"/>
    </cofactor>
</comment>
<reference evidence="10" key="1">
    <citation type="submission" date="2020-03" db="EMBL/GenBank/DDBJ databases">
        <authorList>
            <person name="He L."/>
        </authorList>
    </citation>
    <scope>NUCLEOTIDE SEQUENCE</scope>
    <source>
        <strain evidence="10">CkLH20</strain>
    </source>
</reference>
<accession>A0A9P6HYT3</accession>
<comment type="caution">
    <text evidence="10">The sequence shown here is derived from an EMBL/GenBank/DDBJ whole genome shotgun (WGS) entry which is preliminary data.</text>
</comment>
<evidence type="ECO:0000256" key="3">
    <source>
        <dbReference type="ARBA" id="ARBA00022617"/>
    </source>
</evidence>
<dbReference type="AlphaFoldDB" id="A0A9P6HYT3"/>
<dbReference type="EMBL" id="JAATWM020000029">
    <property type="protein sequence ID" value="KAF9873822.1"/>
    <property type="molecule type" value="Genomic_DNA"/>
</dbReference>
<keyword evidence="4 8" id="KW-0479">Metal-binding</keyword>
<dbReference type="SUPFAM" id="SSF48264">
    <property type="entry name" value="Cytochrome P450"/>
    <property type="match status" value="1"/>
</dbReference>
<keyword evidence="3 8" id="KW-0349">Heme</keyword>
<evidence type="ECO:0000256" key="1">
    <source>
        <dbReference type="ARBA" id="ARBA00001971"/>
    </source>
</evidence>
<dbReference type="InterPro" id="IPR001128">
    <property type="entry name" value="Cyt_P450"/>
</dbReference>
<dbReference type="RefSeq" id="XP_038743283.1">
    <property type="nucleotide sequence ID" value="XM_038891271.1"/>
</dbReference>
<evidence type="ECO:0000256" key="8">
    <source>
        <dbReference type="PIRSR" id="PIRSR602403-1"/>
    </source>
</evidence>
<dbReference type="PANTHER" id="PTHR46206:SF1">
    <property type="entry name" value="P450, PUTATIVE (EUROFUNG)-RELATED"/>
    <property type="match status" value="1"/>
</dbReference>
<organism evidence="10 11">
    <name type="scientific">Colletotrichum karsti</name>
    <dbReference type="NCBI Taxonomy" id="1095194"/>
    <lineage>
        <taxon>Eukaryota</taxon>
        <taxon>Fungi</taxon>
        <taxon>Dikarya</taxon>
        <taxon>Ascomycota</taxon>
        <taxon>Pezizomycotina</taxon>
        <taxon>Sordariomycetes</taxon>
        <taxon>Hypocreomycetidae</taxon>
        <taxon>Glomerellales</taxon>
        <taxon>Glomerellaceae</taxon>
        <taxon>Colletotrichum</taxon>
        <taxon>Colletotrichum boninense species complex</taxon>
    </lineage>
</organism>
<dbReference type="GO" id="GO:0020037">
    <property type="term" value="F:heme binding"/>
    <property type="evidence" value="ECO:0007669"/>
    <property type="project" value="InterPro"/>
</dbReference>
<dbReference type="PANTHER" id="PTHR46206">
    <property type="entry name" value="CYTOCHROME P450"/>
    <property type="match status" value="1"/>
</dbReference>
<dbReference type="PRINTS" id="PR00465">
    <property type="entry name" value="EP450IV"/>
</dbReference>
<dbReference type="GO" id="GO:0004497">
    <property type="term" value="F:monooxygenase activity"/>
    <property type="evidence" value="ECO:0007669"/>
    <property type="project" value="UniProtKB-KW"/>
</dbReference>
<dbReference type="Proteomes" id="UP000781932">
    <property type="component" value="Unassembled WGS sequence"/>
</dbReference>
<name>A0A9P6HYT3_9PEZI</name>
<evidence type="ECO:0000313" key="10">
    <source>
        <dbReference type="EMBL" id="KAF9873822.1"/>
    </source>
</evidence>
<dbReference type="OrthoDB" id="1844152at2759"/>
<evidence type="ECO:0000256" key="4">
    <source>
        <dbReference type="ARBA" id="ARBA00022723"/>
    </source>
</evidence>
<dbReference type="Pfam" id="PF00067">
    <property type="entry name" value="p450"/>
    <property type="match status" value="1"/>
</dbReference>
<dbReference type="InterPro" id="IPR017972">
    <property type="entry name" value="Cyt_P450_CS"/>
</dbReference>
<keyword evidence="6 8" id="KW-0408">Iron</keyword>
<dbReference type="InterPro" id="IPR036396">
    <property type="entry name" value="Cyt_P450_sf"/>
</dbReference>
<keyword evidence="5 9" id="KW-0560">Oxidoreductase</keyword>
<sequence>MHPHPPGVRMITPDHSLTFSNLASVNFTLSEHTLPTAPDVRMIQDIQNNTLPARNGEQLMSWTKGCYFGKSGQDDVALCWQDMEALQSFCVGIESPERGFFKPIQSHYKTKYNDGTTNSPWAFPSDNPSDPYTFPSSMNYHITYVKKGKAVVLPGLGFRHEVIMPTSSMRWVQTQPEDMLSPTEAFAEVDQVHYALGDSRYVTDAWQGHLVKTDLNAVLENICAAMNNELGAAFDKWFGTSTDWKEIDLFASIRMVVAQAAGRFTIGLPMCRNEEYINVNYQIIDQLITNAGACGGSPRILRPLMGVLVNLPIHNRIRKLRNMFEPIWNERVESLKYDKDDPVHPQPQDHLQMMARYAQKYRVEEFNSLDCMTKRLIAANFGSMHQTSIQATNMLLNIIASDSEFNTVAILRDEVSRILYEDGGDSWTKAKVSKMVKADSVARETLRLNSFGGRALFRKVMVDGFKGPDGTHLPKNTLISFLGQPAATDGETFEDPLKYDPFRFSRIREDAAAKDEKAPPISFVTTGPEYLPFGHGKHACPGRFLIDFELKMIIAYVLGHYDIEFPPEYNGQRPPNYWLTEALFPPDNAKIRIRRKTKA</sequence>
<evidence type="ECO:0000256" key="5">
    <source>
        <dbReference type="ARBA" id="ARBA00023002"/>
    </source>
</evidence>
<reference evidence="10" key="2">
    <citation type="submission" date="2020-11" db="EMBL/GenBank/DDBJ databases">
        <title>Whole genome sequencing of Colletotrichum sp.</title>
        <authorList>
            <person name="Li H."/>
        </authorList>
    </citation>
    <scope>NUCLEOTIDE SEQUENCE</scope>
    <source>
        <strain evidence="10">CkLH20</strain>
    </source>
</reference>
<keyword evidence="11" id="KW-1185">Reference proteome</keyword>
<protein>
    <submittedName>
        <fullName evidence="10">Cytochrome P450</fullName>
    </submittedName>
</protein>
<evidence type="ECO:0000256" key="9">
    <source>
        <dbReference type="RuleBase" id="RU000461"/>
    </source>
</evidence>
<keyword evidence="7 9" id="KW-0503">Monooxygenase</keyword>
<evidence type="ECO:0000313" key="11">
    <source>
        <dbReference type="Proteomes" id="UP000781932"/>
    </source>
</evidence>
<dbReference type="GO" id="GO:0005506">
    <property type="term" value="F:iron ion binding"/>
    <property type="evidence" value="ECO:0007669"/>
    <property type="project" value="InterPro"/>
</dbReference>
<dbReference type="GeneID" id="62164345"/>
<dbReference type="InterPro" id="IPR002403">
    <property type="entry name" value="Cyt_P450_E_grp-IV"/>
</dbReference>
<evidence type="ECO:0000256" key="2">
    <source>
        <dbReference type="ARBA" id="ARBA00010617"/>
    </source>
</evidence>